<comment type="caution">
    <text evidence="2">The sequence shown here is derived from an EMBL/GenBank/DDBJ whole genome shotgun (WGS) entry which is preliminary data.</text>
</comment>
<keyword evidence="3" id="KW-1185">Reference proteome</keyword>
<reference evidence="3" key="1">
    <citation type="journal article" date="2019" name="Int. J. Syst. Evol. Microbiol.">
        <title>The Global Catalogue of Microorganisms (GCM) 10K type strain sequencing project: providing services to taxonomists for standard genome sequencing and annotation.</title>
        <authorList>
            <consortium name="The Broad Institute Genomics Platform"/>
            <consortium name="The Broad Institute Genome Sequencing Center for Infectious Disease"/>
            <person name="Wu L."/>
            <person name="Ma J."/>
        </authorList>
    </citation>
    <scope>NUCLEOTIDE SEQUENCE [LARGE SCALE GENOMIC DNA]</scope>
    <source>
        <strain evidence="3">JCM 16929</strain>
    </source>
</reference>
<organism evidence="2 3">
    <name type="scientific">Microlunatus ginsengisoli</name>
    <dbReference type="NCBI Taxonomy" id="363863"/>
    <lineage>
        <taxon>Bacteria</taxon>
        <taxon>Bacillati</taxon>
        <taxon>Actinomycetota</taxon>
        <taxon>Actinomycetes</taxon>
        <taxon>Propionibacteriales</taxon>
        <taxon>Propionibacteriaceae</taxon>
        <taxon>Microlunatus</taxon>
    </lineage>
</organism>
<evidence type="ECO:0000313" key="2">
    <source>
        <dbReference type="EMBL" id="GAA3625380.1"/>
    </source>
</evidence>
<evidence type="ECO:0000313" key="3">
    <source>
        <dbReference type="Proteomes" id="UP001501490"/>
    </source>
</evidence>
<feature type="region of interest" description="Disordered" evidence="1">
    <location>
        <begin position="29"/>
        <end position="58"/>
    </location>
</feature>
<name>A0ABP7A5T0_9ACTN</name>
<proteinExistence type="predicted"/>
<accession>A0ABP7A5T0</accession>
<evidence type="ECO:0008006" key="4">
    <source>
        <dbReference type="Google" id="ProtNLM"/>
    </source>
</evidence>
<dbReference type="EMBL" id="BAABAB010000021">
    <property type="protein sequence ID" value="GAA3625380.1"/>
    <property type="molecule type" value="Genomic_DNA"/>
</dbReference>
<dbReference type="RefSeq" id="WP_344805851.1">
    <property type="nucleotide sequence ID" value="NZ_BAABAB010000021.1"/>
</dbReference>
<feature type="compositionally biased region" description="Low complexity" evidence="1">
    <location>
        <begin position="29"/>
        <end position="46"/>
    </location>
</feature>
<protein>
    <recommendedName>
        <fullName evidence="4">DUF5666 domain-containing protein</fullName>
    </recommendedName>
</protein>
<dbReference type="Proteomes" id="UP001501490">
    <property type="component" value="Unassembled WGS sequence"/>
</dbReference>
<gene>
    <name evidence="2" type="ORF">GCM10022236_29660</name>
</gene>
<evidence type="ECO:0000256" key="1">
    <source>
        <dbReference type="SAM" id="MobiDB-lite"/>
    </source>
</evidence>
<sequence length="158" mass="16150">MNVRSKIAAVAVGAVALGTLIGVGVSYADDPSTSPTPSAPASAAPSGQGHQADKAGAHARRALLKRALHGEVTLGGKEKTRVIDFQRGAVQKVGPTAITLKSTDGFTATYVVNGETKVRKDGQPAKIGDIKAGDTVRVVARKDGNTSTARLVAEPKAR</sequence>